<dbReference type="AlphaFoldDB" id="Q2GRM2"/>
<sequence>MNRHAHSGHGSGGGDGDGDSHWPQGRHWACPFYLSNPIRHAACVAYKLGRVPDVRQHIERKHVDEVGKKEMEKMKGKNDRGKTNVERWYALWTLFFPGLVQPASPYSTGTEIADVAVAFVSRFMEGWEMDGRPRDGKTALTECVAFVKYTSREMKSGRMSFQPQAVANVSERQPQDTVIQNSNTQDNVTHQGLALLPNQLDPMIMSQPQRSGPRGFFPGYYDPQEPIVPTQAQAPSLSVTNNQYWPRLTGPAAYPAVPTHHLPPVQSFYAAAANGLVDYAIDPSNLSNAMGWASAGGFDGGDDEFQFGGED</sequence>
<evidence type="ECO:0000313" key="2">
    <source>
        <dbReference type="EMBL" id="EAQ85368.1"/>
    </source>
</evidence>
<organism evidence="2 3">
    <name type="scientific">Chaetomium globosum (strain ATCC 6205 / CBS 148.51 / DSM 1962 / NBRC 6347 / NRRL 1970)</name>
    <name type="common">Soil fungus</name>
    <dbReference type="NCBI Taxonomy" id="306901"/>
    <lineage>
        <taxon>Eukaryota</taxon>
        <taxon>Fungi</taxon>
        <taxon>Dikarya</taxon>
        <taxon>Ascomycota</taxon>
        <taxon>Pezizomycotina</taxon>
        <taxon>Sordariomycetes</taxon>
        <taxon>Sordariomycetidae</taxon>
        <taxon>Sordariales</taxon>
        <taxon>Chaetomiaceae</taxon>
        <taxon>Chaetomium</taxon>
    </lineage>
</organism>
<reference evidence="3" key="1">
    <citation type="journal article" date="2015" name="Genome Announc.">
        <title>Draft genome sequence of the cellulolytic fungus Chaetomium globosum.</title>
        <authorList>
            <person name="Cuomo C.A."/>
            <person name="Untereiner W.A."/>
            <person name="Ma L.-J."/>
            <person name="Grabherr M."/>
            <person name="Birren B.W."/>
        </authorList>
    </citation>
    <scope>NUCLEOTIDE SEQUENCE [LARGE SCALE GENOMIC DNA]</scope>
    <source>
        <strain evidence="3">ATCC 6205 / CBS 148.51 / DSM 1962 / NBRC 6347 / NRRL 1970</strain>
    </source>
</reference>
<proteinExistence type="predicted"/>
<dbReference type="InParanoid" id="Q2GRM2"/>
<keyword evidence="3" id="KW-1185">Reference proteome</keyword>
<protein>
    <submittedName>
        <fullName evidence="2">Uncharacterized protein</fullName>
    </submittedName>
</protein>
<dbReference type="OrthoDB" id="4573860at2759"/>
<dbReference type="VEuPathDB" id="FungiDB:CHGG_09382"/>
<dbReference type="HOGENOM" id="CLU_894286_0_0_1"/>
<dbReference type="GeneID" id="4395360"/>
<dbReference type="eggNOG" id="ENOG502R9UJ">
    <property type="taxonomic scope" value="Eukaryota"/>
</dbReference>
<gene>
    <name evidence="2" type="ORF">CHGG_09382</name>
</gene>
<accession>Q2GRM2</accession>
<dbReference type="RefSeq" id="XP_001227309.1">
    <property type="nucleotide sequence ID" value="XM_001227308.1"/>
</dbReference>
<dbReference type="Proteomes" id="UP000001056">
    <property type="component" value="Unassembled WGS sequence"/>
</dbReference>
<dbReference type="EMBL" id="CH408034">
    <property type="protein sequence ID" value="EAQ85368.1"/>
    <property type="molecule type" value="Genomic_DNA"/>
</dbReference>
<name>Q2GRM2_CHAGB</name>
<evidence type="ECO:0000256" key="1">
    <source>
        <dbReference type="SAM" id="MobiDB-lite"/>
    </source>
</evidence>
<evidence type="ECO:0000313" key="3">
    <source>
        <dbReference type="Proteomes" id="UP000001056"/>
    </source>
</evidence>
<feature type="region of interest" description="Disordered" evidence="1">
    <location>
        <begin position="1"/>
        <end position="20"/>
    </location>
</feature>